<comment type="similarity">
    <text evidence="2">Belongs to the bacterial solute-binding protein 1 family.</text>
</comment>
<dbReference type="PANTHER" id="PTHR43649:SF12">
    <property type="entry name" value="DIACETYLCHITOBIOSE BINDING PROTEIN DASA"/>
    <property type="match status" value="1"/>
</dbReference>
<sequence length="469" mass="51032">MEFRRRVAALAAMLALLIPMVAAMGARPSLAQDATPAASPAAAQPDPSITGTIDVGMVANPQMVALQDLVASGAFNALYPNVTVRFTVLPENEIRQVITQDVTTQAGQFDVVTIGPFEVPLWAQEGWLEEVGEEAAADPNYNLDDIFQAHKDNLSFEEGLYALPFYGESSMVFYRRDLFEAAGIQMPESPTWEQIGQFAQQLDTEETSGVCLRGLPGWGEQLAPLTTVINAFGGRWFDEDWNAQLNSEQSAAAIRFYIETLQNYGPAGSEGNGFTECQTLFNEGRAAMWYDATSAAELVTDPELNPNAANVGFAYAPTQASPENHGNWLWNWSFAMAANSDAKDAGQAFMRWATSPTYFQTLVAEEGYERAPTGSRTSTYQDPGYREYAGAFADIVLQSLENANPNQPTIDPVPYTGGQFVRIPEFQQLGNDVSQEFAAAIVGQQSIEEAIEAANDLANQVAQEGGYQT</sequence>
<keyword evidence="3" id="KW-0732">Signal</keyword>
<dbReference type="InterPro" id="IPR050490">
    <property type="entry name" value="Bact_solute-bd_prot1"/>
</dbReference>
<proteinExistence type="inferred from homology"/>
<accession>A0A6J4U3A0</accession>
<evidence type="ECO:0000256" key="1">
    <source>
        <dbReference type="ARBA" id="ARBA00004418"/>
    </source>
</evidence>
<gene>
    <name evidence="4" type="ORF">AVDCRST_MAG49-488</name>
</gene>
<dbReference type="Gene3D" id="3.40.190.10">
    <property type="entry name" value="Periplasmic binding protein-like II"/>
    <property type="match status" value="2"/>
</dbReference>
<evidence type="ECO:0000256" key="2">
    <source>
        <dbReference type="ARBA" id="ARBA00008520"/>
    </source>
</evidence>
<dbReference type="PANTHER" id="PTHR43649">
    <property type="entry name" value="ARABINOSE-BINDING PROTEIN-RELATED"/>
    <property type="match status" value="1"/>
</dbReference>
<feature type="signal peptide" evidence="3">
    <location>
        <begin position="1"/>
        <end position="31"/>
    </location>
</feature>
<evidence type="ECO:0000256" key="3">
    <source>
        <dbReference type="SAM" id="SignalP"/>
    </source>
</evidence>
<evidence type="ECO:0000313" key="4">
    <source>
        <dbReference type="EMBL" id="CAA9537577.1"/>
    </source>
</evidence>
<protein>
    <submittedName>
        <fullName evidence="4">Various polyols ABC transporter, substrate-binding protein</fullName>
    </submittedName>
</protein>
<dbReference type="InterPro" id="IPR006059">
    <property type="entry name" value="SBP"/>
</dbReference>
<dbReference type="Pfam" id="PF01547">
    <property type="entry name" value="SBP_bac_1"/>
    <property type="match status" value="1"/>
</dbReference>
<organism evidence="4">
    <name type="scientific">uncultured Thermomicrobiales bacterium</name>
    <dbReference type="NCBI Taxonomy" id="1645740"/>
    <lineage>
        <taxon>Bacteria</taxon>
        <taxon>Pseudomonadati</taxon>
        <taxon>Thermomicrobiota</taxon>
        <taxon>Thermomicrobia</taxon>
        <taxon>Thermomicrobiales</taxon>
        <taxon>environmental samples</taxon>
    </lineage>
</organism>
<dbReference type="CDD" id="cd13585">
    <property type="entry name" value="PBP2_TMBP_like"/>
    <property type="match status" value="1"/>
</dbReference>
<dbReference type="AlphaFoldDB" id="A0A6J4U3A0"/>
<dbReference type="EMBL" id="CADCWG010000026">
    <property type="protein sequence ID" value="CAA9537577.1"/>
    <property type="molecule type" value="Genomic_DNA"/>
</dbReference>
<reference evidence="4" key="1">
    <citation type="submission" date="2020-02" db="EMBL/GenBank/DDBJ databases">
        <authorList>
            <person name="Meier V. D."/>
        </authorList>
    </citation>
    <scope>NUCLEOTIDE SEQUENCE</scope>
    <source>
        <strain evidence="4">AVDCRST_MAG49</strain>
    </source>
</reference>
<dbReference type="GO" id="GO:0042597">
    <property type="term" value="C:periplasmic space"/>
    <property type="evidence" value="ECO:0007669"/>
    <property type="project" value="UniProtKB-SubCell"/>
</dbReference>
<dbReference type="SUPFAM" id="SSF53850">
    <property type="entry name" value="Periplasmic binding protein-like II"/>
    <property type="match status" value="1"/>
</dbReference>
<name>A0A6J4U3A0_9BACT</name>
<feature type="chain" id="PRO_5026973250" evidence="3">
    <location>
        <begin position="32"/>
        <end position="469"/>
    </location>
</feature>
<comment type="subcellular location">
    <subcellularLocation>
        <location evidence="1">Periplasm</location>
    </subcellularLocation>
</comment>